<dbReference type="Proteomes" id="UP001054857">
    <property type="component" value="Unassembled WGS sequence"/>
</dbReference>
<feature type="non-terminal residue" evidence="1">
    <location>
        <position position="1"/>
    </location>
</feature>
<dbReference type="EMBL" id="BMAR01000001">
    <property type="protein sequence ID" value="GFR41331.1"/>
    <property type="molecule type" value="Genomic_DNA"/>
</dbReference>
<sequence>MELHLRGALLTRSIPEPRRLAPPPQVWTRYARHCSVTCKVDNDRLYFQSSGRSRQSTRWMQLHSTRAAADAPAPTSTTLETSPTVDLESFLAWLVANGVQGIGREDSKVALFQSAEGERGLLCEEPISAGEEVLRVPLRLALTEHPGDQESNTLLYEGAPW</sequence>
<name>A0AAD3HI17_9CHLO</name>
<protein>
    <submittedName>
        <fullName evidence="1">Uncharacterized protein</fullName>
    </submittedName>
</protein>
<reference evidence="1 2" key="1">
    <citation type="journal article" date="2021" name="Sci. Rep.">
        <title>Genome sequencing of the multicellular alga Astrephomene provides insights into convergent evolution of germ-soma differentiation.</title>
        <authorList>
            <person name="Yamashita S."/>
            <person name="Yamamoto K."/>
            <person name="Matsuzaki R."/>
            <person name="Suzuki S."/>
            <person name="Yamaguchi H."/>
            <person name="Hirooka S."/>
            <person name="Minakuchi Y."/>
            <person name="Miyagishima S."/>
            <person name="Kawachi M."/>
            <person name="Toyoda A."/>
            <person name="Nozaki H."/>
        </authorList>
    </citation>
    <scope>NUCLEOTIDE SEQUENCE [LARGE SCALE GENOMIC DNA]</scope>
    <source>
        <strain evidence="1 2">NIES-4017</strain>
    </source>
</reference>
<dbReference type="Gene3D" id="3.90.1410.10">
    <property type="entry name" value="set domain protein methyltransferase, domain 1"/>
    <property type="match status" value="1"/>
</dbReference>
<keyword evidence="2" id="KW-1185">Reference proteome</keyword>
<gene>
    <name evidence="1" type="ORF">Agub_g2016</name>
</gene>
<dbReference type="InterPro" id="IPR046341">
    <property type="entry name" value="SET_dom_sf"/>
</dbReference>
<accession>A0AAD3HI17</accession>
<evidence type="ECO:0000313" key="2">
    <source>
        <dbReference type="Proteomes" id="UP001054857"/>
    </source>
</evidence>
<evidence type="ECO:0000313" key="1">
    <source>
        <dbReference type="EMBL" id="GFR41331.1"/>
    </source>
</evidence>
<comment type="caution">
    <text evidence="1">The sequence shown here is derived from an EMBL/GenBank/DDBJ whole genome shotgun (WGS) entry which is preliminary data.</text>
</comment>
<proteinExistence type="predicted"/>
<organism evidence="1 2">
    <name type="scientific">Astrephomene gubernaculifera</name>
    <dbReference type="NCBI Taxonomy" id="47775"/>
    <lineage>
        <taxon>Eukaryota</taxon>
        <taxon>Viridiplantae</taxon>
        <taxon>Chlorophyta</taxon>
        <taxon>core chlorophytes</taxon>
        <taxon>Chlorophyceae</taxon>
        <taxon>CS clade</taxon>
        <taxon>Chlamydomonadales</taxon>
        <taxon>Astrephomenaceae</taxon>
        <taxon>Astrephomene</taxon>
    </lineage>
</organism>
<dbReference type="AlphaFoldDB" id="A0AAD3HI17"/>
<dbReference type="SUPFAM" id="SSF82199">
    <property type="entry name" value="SET domain"/>
    <property type="match status" value="1"/>
</dbReference>